<dbReference type="InterPro" id="IPR052519">
    <property type="entry name" value="Euk-type_GlcNAc_Kinase"/>
</dbReference>
<name>A0ABS6AZY1_9NOCA</name>
<dbReference type="EMBL" id="JAHKNI010000006">
    <property type="protein sequence ID" value="MBU3063605.1"/>
    <property type="molecule type" value="Genomic_DNA"/>
</dbReference>
<dbReference type="InterPro" id="IPR043129">
    <property type="entry name" value="ATPase_NBD"/>
</dbReference>
<dbReference type="PANTHER" id="PTHR43190:SF3">
    <property type="entry name" value="N-ACETYL-D-GLUCOSAMINE KINASE"/>
    <property type="match status" value="1"/>
</dbReference>
<dbReference type="Gene3D" id="3.30.420.40">
    <property type="match status" value="2"/>
</dbReference>
<dbReference type="Pfam" id="PF01869">
    <property type="entry name" value="BcrAD_BadFG"/>
    <property type="match status" value="1"/>
</dbReference>
<dbReference type="InterPro" id="IPR002731">
    <property type="entry name" value="ATPase_BadF"/>
</dbReference>
<evidence type="ECO:0000313" key="2">
    <source>
        <dbReference type="EMBL" id="MBU3063605.1"/>
    </source>
</evidence>
<dbReference type="RefSeq" id="WP_215918526.1">
    <property type="nucleotide sequence ID" value="NZ_JAHKNI010000006.1"/>
</dbReference>
<evidence type="ECO:0000313" key="3">
    <source>
        <dbReference type="Proteomes" id="UP000733379"/>
    </source>
</evidence>
<organism evidence="2 3">
    <name type="scientific">Nocardia albiluteola</name>
    <dbReference type="NCBI Taxonomy" id="2842303"/>
    <lineage>
        <taxon>Bacteria</taxon>
        <taxon>Bacillati</taxon>
        <taxon>Actinomycetota</taxon>
        <taxon>Actinomycetes</taxon>
        <taxon>Mycobacteriales</taxon>
        <taxon>Nocardiaceae</taxon>
        <taxon>Nocardia</taxon>
    </lineage>
</organism>
<sequence length="308" mass="29833">MDSRVLAIDLGKTGCRGSLRVGGRELAGARDAGTAGLAAAGGVDEAEQVIRAVVERIDGAAAGFALCVGAAGAVAAPEAAAELARRLANVAGVQSVAVTSDAVTAHAGALGGEAGVVLAAGTGVVATAVDAAGRFVRVDGWGPLLGDEGSGGWIGLAGLRAALRAHDGRGPGTELSARASEHYGIVLDELPRLLGDSDNPARIAASFAPVVAAAAGADGIAAQIVADAASALARTVLAAVDRSGLHLPAPYAITGGLTNLGAALLAPLDLAIADAVDRRPALGAPLDGAALLAADAATAVEPLVIRFA</sequence>
<proteinExistence type="predicted"/>
<protein>
    <submittedName>
        <fullName evidence="2">ATPase</fullName>
    </submittedName>
</protein>
<gene>
    <name evidence="2" type="ORF">KO481_18980</name>
</gene>
<evidence type="ECO:0000259" key="1">
    <source>
        <dbReference type="Pfam" id="PF01869"/>
    </source>
</evidence>
<dbReference type="PANTHER" id="PTHR43190">
    <property type="entry name" value="N-ACETYL-D-GLUCOSAMINE KINASE"/>
    <property type="match status" value="1"/>
</dbReference>
<dbReference type="Proteomes" id="UP000733379">
    <property type="component" value="Unassembled WGS sequence"/>
</dbReference>
<feature type="domain" description="ATPase BadF/BadG/BcrA/BcrD type" evidence="1">
    <location>
        <begin position="8"/>
        <end position="264"/>
    </location>
</feature>
<keyword evidence="3" id="KW-1185">Reference proteome</keyword>
<dbReference type="SUPFAM" id="SSF53067">
    <property type="entry name" value="Actin-like ATPase domain"/>
    <property type="match status" value="1"/>
</dbReference>
<comment type="caution">
    <text evidence="2">The sequence shown here is derived from an EMBL/GenBank/DDBJ whole genome shotgun (WGS) entry which is preliminary data.</text>
</comment>
<accession>A0ABS6AZY1</accession>
<reference evidence="2 3" key="1">
    <citation type="submission" date="2021-06" db="EMBL/GenBank/DDBJ databases">
        <title>Actinomycetes sequencing.</title>
        <authorList>
            <person name="Shan Q."/>
        </authorList>
    </citation>
    <scope>NUCLEOTIDE SEQUENCE [LARGE SCALE GENOMIC DNA]</scope>
    <source>
        <strain evidence="2 3">NEAU-G5</strain>
    </source>
</reference>